<dbReference type="PROSITE" id="PS50053">
    <property type="entry name" value="UBIQUITIN_2"/>
    <property type="match status" value="1"/>
</dbReference>
<dbReference type="Proteomes" id="UP001489004">
    <property type="component" value="Unassembled WGS sequence"/>
</dbReference>
<dbReference type="InterPro" id="IPR029071">
    <property type="entry name" value="Ubiquitin-like_domsf"/>
</dbReference>
<dbReference type="SUPFAM" id="SSF54236">
    <property type="entry name" value="Ubiquitin-like"/>
    <property type="match status" value="1"/>
</dbReference>
<gene>
    <name evidence="2" type="ORF">WJX72_011862</name>
</gene>
<dbReference type="Pfam" id="PF00240">
    <property type="entry name" value="ubiquitin"/>
    <property type="match status" value="1"/>
</dbReference>
<dbReference type="Gene3D" id="3.10.20.90">
    <property type="entry name" value="Phosphatidylinositol 3-kinase Catalytic Subunit, Chain A, domain 1"/>
    <property type="match status" value="1"/>
</dbReference>
<evidence type="ECO:0000313" key="3">
    <source>
        <dbReference type="Proteomes" id="UP001489004"/>
    </source>
</evidence>
<accession>A0AAW1Q8S2</accession>
<feature type="domain" description="Ubiquitin-like" evidence="1">
    <location>
        <begin position="6"/>
        <end position="72"/>
    </location>
</feature>
<dbReference type="CDD" id="cd17039">
    <property type="entry name" value="Ubl_ubiquitin_like"/>
    <property type="match status" value="1"/>
</dbReference>
<evidence type="ECO:0000259" key="1">
    <source>
        <dbReference type="PROSITE" id="PS50053"/>
    </source>
</evidence>
<proteinExistence type="predicted"/>
<name>A0AAW1Q8S2_9CHLO</name>
<keyword evidence="3" id="KW-1185">Reference proteome</keyword>
<protein>
    <recommendedName>
        <fullName evidence="1">Ubiquitin-like domain-containing protein</fullName>
    </recommendedName>
</protein>
<dbReference type="AlphaFoldDB" id="A0AAW1Q8S2"/>
<organism evidence="2 3">
    <name type="scientific">[Myrmecia] bisecta</name>
    <dbReference type="NCBI Taxonomy" id="41462"/>
    <lineage>
        <taxon>Eukaryota</taxon>
        <taxon>Viridiplantae</taxon>
        <taxon>Chlorophyta</taxon>
        <taxon>core chlorophytes</taxon>
        <taxon>Trebouxiophyceae</taxon>
        <taxon>Trebouxiales</taxon>
        <taxon>Trebouxiaceae</taxon>
        <taxon>Myrmecia</taxon>
    </lineage>
</organism>
<evidence type="ECO:0000313" key="2">
    <source>
        <dbReference type="EMBL" id="KAK9817250.1"/>
    </source>
</evidence>
<comment type="caution">
    <text evidence="2">The sequence shown here is derived from an EMBL/GenBank/DDBJ whole genome shotgun (WGS) entry which is preliminary data.</text>
</comment>
<reference evidence="2 3" key="1">
    <citation type="journal article" date="2024" name="Nat. Commun.">
        <title>Phylogenomics reveals the evolutionary origins of lichenization in chlorophyte algae.</title>
        <authorList>
            <person name="Puginier C."/>
            <person name="Libourel C."/>
            <person name="Otte J."/>
            <person name="Skaloud P."/>
            <person name="Haon M."/>
            <person name="Grisel S."/>
            <person name="Petersen M."/>
            <person name="Berrin J.G."/>
            <person name="Delaux P.M."/>
            <person name="Dal Grande F."/>
            <person name="Keller J."/>
        </authorList>
    </citation>
    <scope>NUCLEOTIDE SEQUENCE [LARGE SCALE GENOMIC DNA]</scope>
    <source>
        <strain evidence="2 3">SAG 2043</strain>
    </source>
</reference>
<dbReference type="InterPro" id="IPR000626">
    <property type="entry name" value="Ubiquitin-like_dom"/>
</dbReference>
<dbReference type="EMBL" id="JALJOR010000005">
    <property type="protein sequence ID" value="KAK9817250.1"/>
    <property type="molecule type" value="Genomic_DNA"/>
</dbReference>
<sequence length="137" mass="15038">MGSREVLVYFEAVSGSVERKAVRVAAKQGDTVADLKRRVAAAEGHPPGSTQQVVFTGQRLDDQDVLDKCGLSVADGSEEWADQRIYPNCWFLLSHRKALAKVRDPTWPVIRELLLMAQRGGIYLLAAGVLTANLFAK</sequence>